<dbReference type="RefSeq" id="WP_377168472.1">
    <property type="nucleotide sequence ID" value="NZ_JBHSMQ010000005.1"/>
</dbReference>
<feature type="domain" description="Transglutaminase-like" evidence="1">
    <location>
        <begin position="176"/>
        <end position="246"/>
    </location>
</feature>
<dbReference type="SMART" id="SM00460">
    <property type="entry name" value="TGc"/>
    <property type="match status" value="1"/>
</dbReference>
<dbReference type="InterPro" id="IPR013589">
    <property type="entry name" value="Bac_transglu_N"/>
</dbReference>
<dbReference type="PANTHER" id="PTHR33490:SF7">
    <property type="entry name" value="BLR2979 PROTEIN"/>
    <property type="match status" value="1"/>
</dbReference>
<evidence type="ECO:0000313" key="2">
    <source>
        <dbReference type="EMBL" id="MFC5456334.1"/>
    </source>
</evidence>
<organism evidence="2 3">
    <name type="scientific">Prosthecobacter fluviatilis</name>
    <dbReference type="NCBI Taxonomy" id="445931"/>
    <lineage>
        <taxon>Bacteria</taxon>
        <taxon>Pseudomonadati</taxon>
        <taxon>Verrucomicrobiota</taxon>
        <taxon>Verrucomicrobiia</taxon>
        <taxon>Verrucomicrobiales</taxon>
        <taxon>Verrucomicrobiaceae</taxon>
        <taxon>Prosthecobacter</taxon>
    </lineage>
</organism>
<dbReference type="InterPro" id="IPR002931">
    <property type="entry name" value="Transglutaminase-like"/>
</dbReference>
<name>A0ABW0KSJ4_9BACT</name>
<accession>A0ABW0KSJ4</accession>
<dbReference type="EMBL" id="JBHSMQ010000005">
    <property type="protein sequence ID" value="MFC5456334.1"/>
    <property type="molecule type" value="Genomic_DNA"/>
</dbReference>
<dbReference type="Gene3D" id="3.10.620.30">
    <property type="match status" value="1"/>
</dbReference>
<reference evidence="3" key="1">
    <citation type="journal article" date="2019" name="Int. J. Syst. Evol. Microbiol.">
        <title>The Global Catalogue of Microorganisms (GCM) 10K type strain sequencing project: providing services to taxonomists for standard genome sequencing and annotation.</title>
        <authorList>
            <consortium name="The Broad Institute Genomics Platform"/>
            <consortium name="The Broad Institute Genome Sequencing Center for Infectious Disease"/>
            <person name="Wu L."/>
            <person name="Ma J."/>
        </authorList>
    </citation>
    <scope>NUCLEOTIDE SEQUENCE [LARGE SCALE GENOMIC DNA]</scope>
    <source>
        <strain evidence="3">CGMCC 4.1469</strain>
    </source>
</reference>
<protein>
    <submittedName>
        <fullName evidence="2">Transglutaminase N-terminal domain-containing protein</fullName>
    </submittedName>
</protein>
<gene>
    <name evidence="2" type="ORF">ACFQDI_15840</name>
</gene>
<proteinExistence type="predicted"/>
<dbReference type="Proteomes" id="UP001596052">
    <property type="component" value="Unassembled WGS sequence"/>
</dbReference>
<keyword evidence="3" id="KW-1185">Reference proteome</keyword>
<dbReference type="InterPro" id="IPR038765">
    <property type="entry name" value="Papain-like_cys_pep_sf"/>
</dbReference>
<evidence type="ECO:0000259" key="1">
    <source>
        <dbReference type="SMART" id="SM00460"/>
    </source>
</evidence>
<dbReference type="SUPFAM" id="SSF54001">
    <property type="entry name" value="Cysteine proteinases"/>
    <property type="match status" value="1"/>
</dbReference>
<dbReference type="Pfam" id="PF08379">
    <property type="entry name" value="Bact_transglu_N"/>
    <property type="match status" value="1"/>
</dbReference>
<sequence length="292" mass="32349">MKYRITHRTTYSYSSQVAVSHHAARLCPRDTETQRCLEFSLSFDPEPDLCTEHIDSFGNQVASFSVQKLHNHFEVTSRSFVSLTPVLQPDPQQTPPWEEVAALFRDPVSADLLDPCQYVYVSPLLVPEMQLRDFALPSFTKGRPLLAATADLFRRIYKEFVFDPKATTISTPLKEVLEKKRGVCQDFAHLSIASLRAIGLPARYVSGYLRTHPPAGKPRLVGVDASHAWASCFVPGFGWVDFDPTNSCFTSLDHITVAIGRDFSDVSPVRGIITGGGRHTVGVGVDVEPVGD</sequence>
<dbReference type="PANTHER" id="PTHR33490">
    <property type="entry name" value="BLR5614 PROTEIN-RELATED"/>
    <property type="match status" value="1"/>
</dbReference>
<dbReference type="Pfam" id="PF01841">
    <property type="entry name" value="Transglut_core"/>
    <property type="match status" value="1"/>
</dbReference>
<comment type="caution">
    <text evidence="2">The sequence shown here is derived from an EMBL/GenBank/DDBJ whole genome shotgun (WGS) entry which is preliminary data.</text>
</comment>
<evidence type="ECO:0000313" key="3">
    <source>
        <dbReference type="Proteomes" id="UP001596052"/>
    </source>
</evidence>